<dbReference type="KEGG" id="tsv:DSM104635_02017"/>
<dbReference type="SMART" id="SM00287">
    <property type="entry name" value="SH3b"/>
    <property type="match status" value="1"/>
</dbReference>
<evidence type="ECO:0000259" key="2">
    <source>
        <dbReference type="SMART" id="SM00287"/>
    </source>
</evidence>
<protein>
    <submittedName>
        <fullName evidence="3">Bacterial SH3 domain protein</fullName>
    </submittedName>
</protein>
<evidence type="ECO:0000313" key="3">
    <source>
        <dbReference type="EMBL" id="QGZ95173.1"/>
    </source>
</evidence>
<dbReference type="EMBL" id="CP047045">
    <property type="protein sequence ID" value="QGZ95173.1"/>
    <property type="molecule type" value="Genomic_DNA"/>
</dbReference>
<organism evidence="3 4">
    <name type="scientific">Terricaulis silvestris</name>
    <dbReference type="NCBI Taxonomy" id="2686094"/>
    <lineage>
        <taxon>Bacteria</taxon>
        <taxon>Pseudomonadati</taxon>
        <taxon>Pseudomonadota</taxon>
        <taxon>Alphaproteobacteria</taxon>
        <taxon>Caulobacterales</taxon>
        <taxon>Caulobacteraceae</taxon>
        <taxon>Terricaulis</taxon>
    </lineage>
</organism>
<dbReference type="InterPro" id="IPR003646">
    <property type="entry name" value="SH3-like_bac-type"/>
</dbReference>
<evidence type="ECO:0000313" key="4">
    <source>
        <dbReference type="Proteomes" id="UP000431269"/>
    </source>
</evidence>
<sequence length="424" mass="45857">MPKYGWELSYVMSNADDRLKVFILHARADAGFAGQVEAFLHEAGYSASNGVQSADVVVFVLSDASGRSAECIREAQEASRLGKSIAPVLPQPLREPAPGGIAQRGLIRFYIDPAAPNSGFFDGQKRLIDTLEACAEDVVMARQRVHAGRSDLDALNKELRKARDEIEQIKRSARDQQRRQAPRPAPPDLPPIYYDRPPRRGPRIPWLRGGFLLLVGAWVVGFFVSDTVSDGTRAIAANAATWATDLYGASDPPKQRTVLAEDFTPERDAFAAAAGANVRDYPLTTGNLLVELPARSPLAINGRVMIQGEWWFRVTLPDQRVGFVHQSTVAWGSPPAPPATQAPNITAVDPAVAAAAGRAGAKIRTSPSRSARVIVRVASGAALTITGKRRIGEHWWYRVRTAEGQEGFARDDVLTAPGGGTLSL</sequence>
<dbReference type="SUPFAM" id="SSF52200">
    <property type="entry name" value="Toll/Interleukin receptor TIR domain"/>
    <property type="match status" value="1"/>
</dbReference>
<gene>
    <name evidence="3" type="ORF">DSM104635_02017</name>
</gene>
<reference evidence="4" key="1">
    <citation type="submission" date="2019-12" db="EMBL/GenBank/DDBJ databases">
        <title>Complete genome of Terracaulis silvestris 0127_4.</title>
        <authorList>
            <person name="Vieira S."/>
            <person name="Riedel T."/>
            <person name="Sproer C."/>
            <person name="Pascual J."/>
            <person name="Boedeker C."/>
            <person name="Overmann J."/>
        </authorList>
    </citation>
    <scope>NUCLEOTIDE SEQUENCE [LARGE SCALE GENOMIC DNA]</scope>
    <source>
        <strain evidence="4">0127_4</strain>
    </source>
</reference>
<dbReference type="AlphaFoldDB" id="A0A6I6MVH9"/>
<dbReference type="InterPro" id="IPR035897">
    <property type="entry name" value="Toll_tir_struct_dom_sf"/>
</dbReference>
<dbReference type="Pfam" id="PF08239">
    <property type="entry name" value="SH3_3"/>
    <property type="match status" value="1"/>
</dbReference>
<proteinExistence type="predicted"/>
<dbReference type="Gene3D" id="2.30.30.40">
    <property type="entry name" value="SH3 Domains"/>
    <property type="match status" value="2"/>
</dbReference>
<dbReference type="Proteomes" id="UP000431269">
    <property type="component" value="Chromosome"/>
</dbReference>
<name>A0A6I6MVH9_9CAUL</name>
<feature type="region of interest" description="Disordered" evidence="1">
    <location>
        <begin position="170"/>
        <end position="196"/>
    </location>
</feature>
<accession>A0A6I6MVH9</accession>
<keyword evidence="4" id="KW-1185">Reference proteome</keyword>
<feature type="domain" description="SH3b" evidence="2">
    <location>
        <begin position="350"/>
        <end position="417"/>
    </location>
</feature>
<evidence type="ECO:0000256" key="1">
    <source>
        <dbReference type="SAM" id="MobiDB-lite"/>
    </source>
</evidence>